<comment type="similarity">
    <text evidence="2">Belongs to the metaxin family.</text>
</comment>
<dbReference type="PANTHER" id="PTHR12289">
    <property type="entry name" value="METAXIN RELATED"/>
    <property type="match status" value="1"/>
</dbReference>
<dbReference type="InterPro" id="IPR050931">
    <property type="entry name" value="Mito_Protein_Transport_Metaxin"/>
</dbReference>
<evidence type="ECO:0000256" key="2">
    <source>
        <dbReference type="ARBA" id="ARBA00009170"/>
    </source>
</evidence>
<dbReference type="GO" id="GO:0001401">
    <property type="term" value="C:SAM complex"/>
    <property type="evidence" value="ECO:0007669"/>
    <property type="project" value="InterPro"/>
</dbReference>
<dbReference type="Proteomes" id="UP000239899">
    <property type="component" value="Unassembled WGS sequence"/>
</dbReference>
<dbReference type="InterPro" id="IPR036282">
    <property type="entry name" value="Glutathione-S-Trfase_C_sf"/>
</dbReference>
<keyword evidence="7" id="KW-0472">Membrane</keyword>
<dbReference type="AlphaFoldDB" id="A0A2P6TGR0"/>
<dbReference type="CDD" id="cd03054">
    <property type="entry name" value="GST_N_Metaxin"/>
    <property type="match status" value="1"/>
</dbReference>
<keyword evidence="5" id="KW-0653">Protein transport</keyword>
<evidence type="ECO:0000256" key="3">
    <source>
        <dbReference type="ARBA" id="ARBA00022448"/>
    </source>
</evidence>
<dbReference type="SUPFAM" id="SSF47616">
    <property type="entry name" value="GST C-terminal domain-like"/>
    <property type="match status" value="1"/>
</dbReference>
<dbReference type="GO" id="GO:0006626">
    <property type="term" value="P:protein targeting to mitochondrion"/>
    <property type="evidence" value="ECO:0007669"/>
    <property type="project" value="TreeGrafter"/>
</dbReference>
<dbReference type="InterPro" id="IPR019564">
    <property type="entry name" value="Sam37/metaxin_N"/>
</dbReference>
<dbReference type="Pfam" id="PF17171">
    <property type="entry name" value="GST_C_6"/>
    <property type="match status" value="1"/>
</dbReference>
<evidence type="ECO:0000256" key="1">
    <source>
        <dbReference type="ARBA" id="ARBA00004294"/>
    </source>
</evidence>
<protein>
    <submittedName>
        <fullName evidence="10">Metaxin 1</fullName>
    </submittedName>
</protein>
<dbReference type="OrthoDB" id="5835136at2759"/>
<comment type="caution">
    <text evidence="10">The sequence shown here is derived from an EMBL/GenBank/DDBJ whole genome shotgun (WGS) entry which is preliminary data.</text>
</comment>
<dbReference type="InterPro" id="IPR033468">
    <property type="entry name" value="Metaxin_GST"/>
</dbReference>
<dbReference type="EMBL" id="LHPG02000017">
    <property type="protein sequence ID" value="PRW33295.1"/>
    <property type="molecule type" value="Genomic_DNA"/>
</dbReference>
<organism evidence="10 11">
    <name type="scientific">Chlorella sorokiniana</name>
    <name type="common">Freshwater green alga</name>
    <dbReference type="NCBI Taxonomy" id="3076"/>
    <lineage>
        <taxon>Eukaryota</taxon>
        <taxon>Viridiplantae</taxon>
        <taxon>Chlorophyta</taxon>
        <taxon>core chlorophytes</taxon>
        <taxon>Trebouxiophyceae</taxon>
        <taxon>Chlorellales</taxon>
        <taxon>Chlorellaceae</taxon>
        <taxon>Chlorella clade</taxon>
        <taxon>Chlorella</taxon>
    </lineage>
</organism>
<evidence type="ECO:0000256" key="7">
    <source>
        <dbReference type="ARBA" id="ARBA00023136"/>
    </source>
</evidence>
<keyword evidence="11" id="KW-1185">Reference proteome</keyword>
<gene>
    <name evidence="10" type="ORF">C2E21_7729</name>
</gene>
<dbReference type="Pfam" id="PF10568">
    <property type="entry name" value="Tom37"/>
    <property type="match status" value="1"/>
</dbReference>
<proteinExistence type="inferred from homology"/>
<feature type="domain" description="Mitochondrial outer membrane transport complex Sam37/metaxin N-terminal" evidence="8">
    <location>
        <begin position="42"/>
        <end position="169"/>
    </location>
</feature>
<evidence type="ECO:0000313" key="10">
    <source>
        <dbReference type="EMBL" id="PRW33295.1"/>
    </source>
</evidence>
<keyword evidence="3" id="KW-0813">Transport</keyword>
<keyword evidence="4" id="KW-1000">Mitochondrion outer membrane</keyword>
<dbReference type="Gene3D" id="1.20.1050.10">
    <property type="match status" value="1"/>
</dbReference>
<reference evidence="10 11" key="1">
    <citation type="journal article" date="2018" name="Plant J.">
        <title>Genome sequences of Chlorella sorokiniana UTEX 1602 and Micractinium conductrix SAG 241.80: implications to maltose excretion by a green alga.</title>
        <authorList>
            <person name="Arriola M.B."/>
            <person name="Velmurugan N."/>
            <person name="Zhang Y."/>
            <person name="Plunkett M.H."/>
            <person name="Hondzo H."/>
            <person name="Barney B.M."/>
        </authorList>
    </citation>
    <scope>NUCLEOTIDE SEQUENCE [LARGE SCALE GENOMIC DNA]</scope>
    <source>
        <strain evidence="11">UTEX 1602</strain>
    </source>
</reference>
<evidence type="ECO:0000259" key="8">
    <source>
        <dbReference type="Pfam" id="PF10568"/>
    </source>
</evidence>
<evidence type="ECO:0000313" key="11">
    <source>
        <dbReference type="Proteomes" id="UP000239899"/>
    </source>
</evidence>
<comment type="subcellular location">
    <subcellularLocation>
        <location evidence="1">Mitochondrion outer membrane</location>
    </subcellularLocation>
</comment>
<dbReference type="PANTHER" id="PTHR12289:SF41">
    <property type="entry name" value="FAILED AXON CONNECTIONS-RELATED"/>
    <property type="match status" value="1"/>
</dbReference>
<feature type="domain" description="Metaxin glutathione S-transferase" evidence="9">
    <location>
        <begin position="195"/>
        <end position="262"/>
    </location>
</feature>
<evidence type="ECO:0000256" key="6">
    <source>
        <dbReference type="ARBA" id="ARBA00023128"/>
    </source>
</evidence>
<evidence type="ECO:0000256" key="4">
    <source>
        <dbReference type="ARBA" id="ARBA00022787"/>
    </source>
</evidence>
<evidence type="ECO:0000256" key="5">
    <source>
        <dbReference type="ARBA" id="ARBA00022927"/>
    </source>
</evidence>
<evidence type="ECO:0000259" key="9">
    <source>
        <dbReference type="Pfam" id="PF17171"/>
    </source>
</evidence>
<keyword evidence="6" id="KW-0496">Mitochondrion</keyword>
<dbReference type="STRING" id="3076.A0A2P6TGR0"/>
<dbReference type="GO" id="GO:0015031">
    <property type="term" value="P:protein transport"/>
    <property type="evidence" value="ECO:0007669"/>
    <property type="project" value="UniProtKB-KW"/>
</dbReference>
<accession>A0A2P6TGR0</accession>
<sequence length="459" mass="48346">MAEPSAAAAGQAPGTSQSAAATAVVLYKAPPAWSLPSFSVGCLQVEAYLRLAKVAFAVQECVAPSASPTGQVPALDTSADLVGADAAAAHLPLPLAELAAARTMIDYLKHKVVNLDRGLSTAQRAEAAAFTALVEARLQPALVYSSWCEGEAYAAHTRPAYGAGIPFSFFVLRSQRRALLQRFAATTASQVYAGATEALDALAQRLGAAAPGGQFFFGSQPSTLDALLFGCLSFLRSSPAVHPQLAAKLQSTPVLGAYVDRLAAAADVSTPAVSAADAELDWSAWGASAEDKYSKARSEKESDLQRKGRRWLLCAAAAIAAYIVASGQYIQLDLGLHDMRQYTNARPARLRVQAVQQGGDDLSRKFAEAARKMNVKLPEVEAQNVATQAPPRFTQSRGGWNDGSSAADKVRRQEQQLLSAWTSERGMQLAAGSTIVLVLLLLFAAGGPPSDARCTLPWC</sequence>
<name>A0A2P6TGR0_CHLSO</name>